<feature type="region of interest" description="Disordered" evidence="1">
    <location>
        <begin position="42"/>
        <end position="79"/>
    </location>
</feature>
<evidence type="ECO:0000313" key="2">
    <source>
        <dbReference type="EMBL" id="CAH2327733.1"/>
    </source>
</evidence>
<sequence length="79" mass="8648">MVNELRIPEAHWWTTMVQNGTAAAGSPCRYTGQMYDFVATPSKLRDPQLEDKMMPTSPDGESVGETKAEGDSTGELTLI</sequence>
<evidence type="ECO:0000256" key="1">
    <source>
        <dbReference type="SAM" id="MobiDB-lite"/>
    </source>
</evidence>
<dbReference type="Proteomes" id="UP001295444">
    <property type="component" value="Chromosome 13"/>
</dbReference>
<evidence type="ECO:0000313" key="3">
    <source>
        <dbReference type="Proteomes" id="UP001295444"/>
    </source>
</evidence>
<name>A0AAD1TIA4_PELCU</name>
<keyword evidence="3" id="KW-1185">Reference proteome</keyword>
<reference evidence="2" key="1">
    <citation type="submission" date="2022-03" db="EMBL/GenBank/DDBJ databases">
        <authorList>
            <person name="Alioto T."/>
            <person name="Alioto T."/>
            <person name="Gomez Garrido J."/>
        </authorList>
    </citation>
    <scope>NUCLEOTIDE SEQUENCE</scope>
</reference>
<protein>
    <submittedName>
        <fullName evidence="2">Uncharacterized protein</fullName>
    </submittedName>
</protein>
<feature type="compositionally biased region" description="Basic and acidic residues" evidence="1">
    <location>
        <begin position="43"/>
        <end position="53"/>
    </location>
</feature>
<dbReference type="AlphaFoldDB" id="A0AAD1TIA4"/>
<proteinExistence type="predicted"/>
<organism evidence="2 3">
    <name type="scientific">Pelobates cultripes</name>
    <name type="common">Western spadefoot toad</name>
    <dbReference type="NCBI Taxonomy" id="61616"/>
    <lineage>
        <taxon>Eukaryota</taxon>
        <taxon>Metazoa</taxon>
        <taxon>Chordata</taxon>
        <taxon>Craniata</taxon>
        <taxon>Vertebrata</taxon>
        <taxon>Euteleostomi</taxon>
        <taxon>Amphibia</taxon>
        <taxon>Batrachia</taxon>
        <taxon>Anura</taxon>
        <taxon>Pelobatoidea</taxon>
        <taxon>Pelobatidae</taxon>
        <taxon>Pelobates</taxon>
    </lineage>
</organism>
<accession>A0AAD1TIA4</accession>
<dbReference type="EMBL" id="OW240924">
    <property type="protein sequence ID" value="CAH2327733.1"/>
    <property type="molecule type" value="Genomic_DNA"/>
</dbReference>
<gene>
    <name evidence="2" type="ORF">PECUL_23A029589</name>
</gene>